<dbReference type="Proteomes" id="UP000195521">
    <property type="component" value="Unassembled WGS sequence"/>
</dbReference>
<feature type="chain" id="PRO_5011987952" evidence="1">
    <location>
        <begin position="28"/>
        <end position="282"/>
    </location>
</feature>
<protein>
    <submittedName>
        <fullName evidence="2">Uncharacterized protein</fullName>
    </submittedName>
</protein>
<comment type="caution">
    <text evidence="2">The sequence shown here is derived from an EMBL/GenBank/DDBJ whole genome shotgun (WGS) entry which is preliminary data.</text>
</comment>
<evidence type="ECO:0000256" key="1">
    <source>
        <dbReference type="SAM" id="SignalP"/>
    </source>
</evidence>
<sequence length="282" mass="33062">MSKRYAFNTFFILTLTLLLSQNGMSMGKEDEQDQGKELHLTRIKESYSFLEASLNGLEVNGTHSNYENIKRKISHVDLSTLHETLIKNLKFAKMENIVNLKDVILNCITKTILHITRAMDSILEEVLQYDEFCTTLDKHFSYLYDKNLTIKQVVKSCNRITKKKLMDNYLSLYNDDVNTILAQLKENNIKFQHFDQISNCLHEFYKKITSSFDKYVYETTLYKEFMLNFKDSGNPLVPVNNVKTFLKTLDSNTPEPVILLFFDELFNIYTSNTFSRPCFYVE</sequence>
<dbReference type="AlphaFoldDB" id="A0A1Y1JKV0"/>
<dbReference type="OMA" id="IHHEMIK"/>
<dbReference type="OrthoDB" id="374751at2759"/>
<feature type="signal peptide" evidence="1">
    <location>
        <begin position="1"/>
        <end position="27"/>
    </location>
</feature>
<dbReference type="RefSeq" id="XP_028543253.1">
    <property type="nucleotide sequence ID" value="XM_028687452.1"/>
</dbReference>
<accession>A0A1Y1JKV0</accession>
<keyword evidence="3" id="KW-1185">Reference proteome</keyword>
<proteinExistence type="predicted"/>
<evidence type="ECO:0000313" key="2">
    <source>
        <dbReference type="EMBL" id="GAW80664.1"/>
    </source>
</evidence>
<reference evidence="3" key="1">
    <citation type="submission" date="2017-04" db="EMBL/GenBank/DDBJ databases">
        <title>Plasmodium gonderi genome.</title>
        <authorList>
            <person name="Arisue N."/>
            <person name="Honma H."/>
            <person name="Kawai S."/>
            <person name="Tougan T."/>
            <person name="Tanabe K."/>
            <person name="Horii T."/>
        </authorList>
    </citation>
    <scope>NUCLEOTIDE SEQUENCE [LARGE SCALE GENOMIC DNA]</scope>
    <source>
        <strain evidence="3">ATCC 30045</strain>
    </source>
</reference>
<keyword evidence="1" id="KW-0732">Signal</keyword>
<dbReference type="GeneID" id="39747379"/>
<gene>
    <name evidence="2" type="ORF">PGO_082300</name>
</gene>
<dbReference type="EMBL" id="BDQF01000009">
    <property type="protein sequence ID" value="GAW80664.1"/>
    <property type="molecule type" value="Genomic_DNA"/>
</dbReference>
<organism evidence="2 3">
    <name type="scientific">Plasmodium gonderi</name>
    <dbReference type="NCBI Taxonomy" id="77519"/>
    <lineage>
        <taxon>Eukaryota</taxon>
        <taxon>Sar</taxon>
        <taxon>Alveolata</taxon>
        <taxon>Apicomplexa</taxon>
        <taxon>Aconoidasida</taxon>
        <taxon>Haemosporida</taxon>
        <taxon>Plasmodiidae</taxon>
        <taxon>Plasmodium</taxon>
        <taxon>Plasmodium (Plasmodium)</taxon>
    </lineage>
</organism>
<name>A0A1Y1JKV0_PLAGO</name>
<evidence type="ECO:0000313" key="3">
    <source>
        <dbReference type="Proteomes" id="UP000195521"/>
    </source>
</evidence>